<protein>
    <submittedName>
        <fullName evidence="2">CYTH domain-containing protein</fullName>
    </submittedName>
</protein>
<proteinExistence type="predicted"/>
<accession>A0ABV0G5E3</accession>
<dbReference type="PANTHER" id="PTHR40114:SF1">
    <property type="entry name" value="SLR0698 PROTEIN"/>
    <property type="match status" value="1"/>
</dbReference>
<dbReference type="EMBL" id="JBDPZD010000005">
    <property type="protein sequence ID" value="MEO3692952.1"/>
    <property type="molecule type" value="Genomic_DNA"/>
</dbReference>
<gene>
    <name evidence="2" type="ORF">ABDJ85_15865</name>
</gene>
<dbReference type="Gene3D" id="2.40.320.10">
    <property type="entry name" value="Hypothetical Protein Pfu-838710-001"/>
    <property type="match status" value="1"/>
</dbReference>
<dbReference type="InterPro" id="IPR033469">
    <property type="entry name" value="CYTH-like_dom_sf"/>
</dbReference>
<organism evidence="2 3">
    <name type="scientific">Roseateles paludis</name>
    <dbReference type="NCBI Taxonomy" id="3145238"/>
    <lineage>
        <taxon>Bacteria</taxon>
        <taxon>Pseudomonadati</taxon>
        <taxon>Pseudomonadota</taxon>
        <taxon>Betaproteobacteria</taxon>
        <taxon>Burkholderiales</taxon>
        <taxon>Sphaerotilaceae</taxon>
        <taxon>Roseateles</taxon>
    </lineage>
</organism>
<dbReference type="SMART" id="SM01118">
    <property type="entry name" value="CYTH"/>
    <property type="match status" value="1"/>
</dbReference>
<dbReference type="Pfam" id="PF01928">
    <property type="entry name" value="CYTH"/>
    <property type="match status" value="1"/>
</dbReference>
<evidence type="ECO:0000313" key="2">
    <source>
        <dbReference type="EMBL" id="MEO3692952.1"/>
    </source>
</evidence>
<dbReference type="SUPFAM" id="SSF55154">
    <property type="entry name" value="CYTH-like phosphatases"/>
    <property type="match status" value="1"/>
</dbReference>
<evidence type="ECO:0000259" key="1">
    <source>
        <dbReference type="PROSITE" id="PS51707"/>
    </source>
</evidence>
<dbReference type="PIRSF" id="PIRSF016487">
    <property type="entry name" value="CYTH_UCP016487"/>
    <property type="match status" value="1"/>
</dbReference>
<dbReference type="PANTHER" id="PTHR40114">
    <property type="entry name" value="SLR0698 PROTEIN"/>
    <property type="match status" value="1"/>
</dbReference>
<dbReference type="RefSeq" id="WP_347705773.1">
    <property type="nucleotide sequence ID" value="NZ_JBDPZD010000005.1"/>
</dbReference>
<evidence type="ECO:0000313" key="3">
    <source>
        <dbReference type="Proteomes" id="UP001495147"/>
    </source>
</evidence>
<reference evidence="2 3" key="1">
    <citation type="submission" date="2024-05" db="EMBL/GenBank/DDBJ databases">
        <title>Roseateles sp. DJS-2-20 16S ribosomal RNA gene Genome sequencing and assembly.</title>
        <authorList>
            <person name="Woo H."/>
        </authorList>
    </citation>
    <scope>NUCLEOTIDE SEQUENCE [LARGE SCALE GENOMIC DNA]</scope>
    <source>
        <strain evidence="2 3">DJS-2-20</strain>
    </source>
</reference>
<dbReference type="CDD" id="cd07891">
    <property type="entry name" value="CYTH-like_CthTTM-like_1"/>
    <property type="match status" value="1"/>
</dbReference>
<feature type="domain" description="CYTH" evidence="1">
    <location>
        <begin position="2"/>
        <end position="149"/>
    </location>
</feature>
<dbReference type="InterPro" id="IPR012042">
    <property type="entry name" value="NeuTTM/CthTTM-like"/>
</dbReference>
<comment type="caution">
    <text evidence="2">The sequence shown here is derived from an EMBL/GenBank/DDBJ whole genome shotgun (WGS) entry which is preliminary data.</text>
</comment>
<name>A0ABV0G5E3_9BURK</name>
<dbReference type="Proteomes" id="UP001495147">
    <property type="component" value="Unassembled WGS sequence"/>
</dbReference>
<sequence>MGIEIERKFLVQSEAWRAATTSRQRLTQGYLCREPSRVVRVRVAGEQGFLTIKGAPQGLARLEFEYPIPVAEAHQLLQLADGPVIDKWRHLCPAGGGLVWEIDEFLGDNAGLIVAEIELQDEAQAFDRPEWLGAEVTEDKRYLNANLAVQPFKTW</sequence>
<dbReference type="PROSITE" id="PS51707">
    <property type="entry name" value="CYTH"/>
    <property type="match status" value="1"/>
</dbReference>
<keyword evidence="3" id="KW-1185">Reference proteome</keyword>
<dbReference type="InterPro" id="IPR023577">
    <property type="entry name" value="CYTH_domain"/>
</dbReference>